<dbReference type="Proteomes" id="UP000249720">
    <property type="component" value="Unassembled WGS sequence"/>
</dbReference>
<comment type="caution">
    <text evidence="2">The sequence shown here is derived from an EMBL/GenBank/DDBJ whole genome shotgun (WGS) entry which is preliminary data.</text>
</comment>
<evidence type="ECO:0000313" key="3">
    <source>
        <dbReference type="Proteomes" id="UP000249720"/>
    </source>
</evidence>
<accession>A0A2W7THU8</accession>
<dbReference type="RefSeq" id="WP_111294945.1">
    <property type="nucleotide sequence ID" value="NZ_QKZV01000004.1"/>
</dbReference>
<evidence type="ECO:0000313" key="2">
    <source>
        <dbReference type="EMBL" id="PZX62862.1"/>
    </source>
</evidence>
<dbReference type="InterPro" id="IPR035986">
    <property type="entry name" value="PKD_dom_sf"/>
</dbReference>
<keyword evidence="1" id="KW-0732">Signal</keyword>
<dbReference type="Gene3D" id="2.60.40.10">
    <property type="entry name" value="Immunoglobulins"/>
    <property type="match status" value="1"/>
</dbReference>
<sequence>MKIIKQITFFIMLIVVVSACKKAFTDTSFVSTAATASNLSVMFNITQDNTGLVTITPNGVGAVSYDVYFGDTTTIPVNIRAGASVQHIYKEGNYQVKIVGHDLKGGTTTFTQPLVVSFIAPQNLQVNLTTSNLTVNVSATAKYATFFKIYFGDSTNITPEPYTSALPGQVITHNYLNAGTYVVKVIALSGGSATTQYTDTIQVSKQIDLPVTFEDPNTNYTMSDFGGDVSTLTVDPVNSNNHVMKVVKTAGAQTWAGTTIGTSLGFAHPIPLTNSNKKMTVMVYSPAAGLDIKLKVDNHSNPNNGLSVETDVLTTVANQWEMLTFDFSNPAPGTPAFNPSNTYDLASIFFDFGNPGTGSTFYFDDLKMAPASLSQINLPVTFESTTVDYTMTDFGGNASVLTTDPLNNANHVMQSTKTVGAQIWAGTTIGTPAGFAQKIPFTSVATKMSVKVYSPAAGLDIKLKVDNHTNPNNGLSVETDVPTTVANQWERLIFDFSNPAPGTPAFNPSNTYDLASIFFDFGNPGTGSVFYWDEVHFLSQMNLPVDFNNPDMDPTVTDFGNNSSVLAPDPANTGLWVMKTTKPAGAQTWAGTTMGTPVGFATPIPLSATRTKMTVQVYSPAAGIPVLLKVEDHNNGNNYVQVLVNTTVANQWETLTFDFSQPQPGTPAWSASNTYDKCSIFFDFNNAGSGKTFYWNNVILQ</sequence>
<feature type="signal peptide" evidence="1">
    <location>
        <begin position="1"/>
        <end position="23"/>
    </location>
</feature>
<dbReference type="AlphaFoldDB" id="A0A2W7THU8"/>
<dbReference type="Gene3D" id="2.60.120.260">
    <property type="entry name" value="Galactose-binding domain-like"/>
    <property type="match status" value="1"/>
</dbReference>
<reference evidence="2 3" key="1">
    <citation type="submission" date="2018-06" db="EMBL/GenBank/DDBJ databases">
        <title>Genomic Encyclopedia of Archaeal and Bacterial Type Strains, Phase II (KMG-II): from individual species to whole genera.</title>
        <authorList>
            <person name="Goeker M."/>
        </authorList>
    </citation>
    <scope>NUCLEOTIDE SEQUENCE [LARGE SCALE GENOMIC DNA]</scope>
    <source>
        <strain evidence="2 3">DSM 23241</strain>
    </source>
</reference>
<name>A0A2W7THU8_9BACT</name>
<keyword evidence="3" id="KW-1185">Reference proteome</keyword>
<feature type="chain" id="PRO_5016181056" description="PKD domain-containing protein" evidence="1">
    <location>
        <begin position="24"/>
        <end position="701"/>
    </location>
</feature>
<protein>
    <recommendedName>
        <fullName evidence="4">PKD domain-containing protein</fullName>
    </recommendedName>
</protein>
<dbReference type="PROSITE" id="PS51257">
    <property type="entry name" value="PROKAR_LIPOPROTEIN"/>
    <property type="match status" value="1"/>
</dbReference>
<gene>
    <name evidence="2" type="ORF">LX80_01556</name>
</gene>
<dbReference type="InterPro" id="IPR013783">
    <property type="entry name" value="Ig-like_fold"/>
</dbReference>
<organism evidence="2 3">
    <name type="scientific">Hydrotalea sandarakina</name>
    <dbReference type="NCBI Taxonomy" id="1004304"/>
    <lineage>
        <taxon>Bacteria</taxon>
        <taxon>Pseudomonadati</taxon>
        <taxon>Bacteroidota</taxon>
        <taxon>Chitinophagia</taxon>
        <taxon>Chitinophagales</taxon>
        <taxon>Chitinophagaceae</taxon>
        <taxon>Hydrotalea</taxon>
    </lineage>
</organism>
<dbReference type="OrthoDB" id="5381604at2"/>
<evidence type="ECO:0008006" key="4">
    <source>
        <dbReference type="Google" id="ProtNLM"/>
    </source>
</evidence>
<evidence type="ECO:0000256" key="1">
    <source>
        <dbReference type="SAM" id="SignalP"/>
    </source>
</evidence>
<dbReference type="EMBL" id="QKZV01000004">
    <property type="protein sequence ID" value="PZX62862.1"/>
    <property type="molecule type" value="Genomic_DNA"/>
</dbReference>
<proteinExistence type="predicted"/>
<dbReference type="SUPFAM" id="SSF49299">
    <property type="entry name" value="PKD domain"/>
    <property type="match status" value="1"/>
</dbReference>